<feature type="region of interest" description="Disordered" evidence="1">
    <location>
        <begin position="37"/>
        <end position="57"/>
    </location>
</feature>
<organism evidence="3 4">
    <name type="scientific">Brucella abortus (strain S19)</name>
    <dbReference type="NCBI Taxonomy" id="430066"/>
    <lineage>
        <taxon>Bacteria</taxon>
        <taxon>Pseudomonadati</taxon>
        <taxon>Pseudomonadota</taxon>
        <taxon>Alphaproteobacteria</taxon>
        <taxon>Hyphomicrobiales</taxon>
        <taxon>Brucellaceae</taxon>
        <taxon>Brucella/Ochrobactrum group</taxon>
        <taxon>Brucella</taxon>
    </lineage>
</organism>
<evidence type="ECO:0000256" key="1">
    <source>
        <dbReference type="SAM" id="MobiDB-lite"/>
    </source>
</evidence>
<dbReference type="EMBL" id="CP000887">
    <property type="protein sequence ID" value="ACD73201.1"/>
    <property type="molecule type" value="Genomic_DNA"/>
</dbReference>
<evidence type="ECO:0000313" key="4">
    <source>
        <dbReference type="Proteomes" id="UP000002565"/>
    </source>
</evidence>
<proteinExistence type="predicted"/>
<dbReference type="KEGG" id="bmc:BAbS19_I17190"/>
<accession>A0A0F6ASH2</accession>
<reference evidence="3 4" key="1">
    <citation type="journal article" date="2008" name="PLoS ONE">
        <title>Genome sequence of Brucella abortus vaccine strain S19 compared to virulent strains yields candidate virulence genes.</title>
        <authorList>
            <person name="Crasta O.R."/>
            <person name="Folkerts O."/>
            <person name="Fei Z."/>
            <person name="Mane S.P."/>
            <person name="Evans C."/>
            <person name="Martino-Catt S."/>
            <person name="Bricker B."/>
            <person name="Yu G."/>
            <person name="Du L."/>
            <person name="Sobral B.W."/>
        </authorList>
    </citation>
    <scope>NUCLEOTIDE SEQUENCE [LARGE SCALE GENOMIC DNA]</scope>
    <source>
        <strain evidence="3 4">S19</strain>
    </source>
</reference>
<sequence>MRETAINCLQNCALSVMLCLFLLLELSHISKGRQSMGERQQAGIGEGGGPGRERQEEARRILERLEREHVGAEGIVRRGFFRTAQHLSAAGAPENDAIELWATRVGRGLGLLITLAIIVWLISYLMQSQV</sequence>
<dbReference type="Proteomes" id="UP000002565">
    <property type="component" value="Chromosome 1"/>
</dbReference>
<feature type="transmembrane region" description="Helical" evidence="2">
    <location>
        <begin position="108"/>
        <end position="126"/>
    </location>
</feature>
<gene>
    <name evidence="3" type="ordered locus">BAbS19_I17190</name>
</gene>
<protein>
    <submittedName>
        <fullName evidence="3">Uncharacterized protein</fullName>
    </submittedName>
</protein>
<dbReference type="AlphaFoldDB" id="A0A0F6ASH2"/>
<evidence type="ECO:0000256" key="2">
    <source>
        <dbReference type="SAM" id="Phobius"/>
    </source>
</evidence>
<keyword evidence="2" id="KW-0472">Membrane</keyword>
<keyword evidence="2" id="KW-0812">Transmembrane</keyword>
<dbReference type="HOGENOM" id="CLU_170143_0_0_5"/>
<name>A0A0F6ASH2_BRUA1</name>
<evidence type="ECO:0000313" key="3">
    <source>
        <dbReference type="EMBL" id="ACD73201.1"/>
    </source>
</evidence>
<keyword evidence="2" id="KW-1133">Transmembrane helix</keyword>